<organism evidence="2">
    <name type="scientific">marine metagenome</name>
    <dbReference type="NCBI Taxonomy" id="408172"/>
    <lineage>
        <taxon>unclassified sequences</taxon>
        <taxon>metagenomes</taxon>
        <taxon>ecological metagenomes</taxon>
    </lineage>
</organism>
<evidence type="ECO:0000256" key="1">
    <source>
        <dbReference type="SAM" id="Phobius"/>
    </source>
</evidence>
<reference evidence="2" key="1">
    <citation type="submission" date="2018-05" db="EMBL/GenBank/DDBJ databases">
        <authorList>
            <person name="Lanie J.A."/>
            <person name="Ng W.-L."/>
            <person name="Kazmierczak K.M."/>
            <person name="Andrzejewski T.M."/>
            <person name="Davidsen T.M."/>
            <person name="Wayne K.J."/>
            <person name="Tettelin H."/>
            <person name="Glass J.I."/>
            <person name="Rusch D."/>
            <person name="Podicherti R."/>
            <person name="Tsui H.-C.T."/>
            <person name="Winkler M.E."/>
        </authorList>
    </citation>
    <scope>NUCLEOTIDE SEQUENCE</scope>
</reference>
<protein>
    <submittedName>
        <fullName evidence="2">Uncharacterized protein</fullName>
    </submittedName>
</protein>
<dbReference type="EMBL" id="UINC01155276">
    <property type="protein sequence ID" value="SVD51034.1"/>
    <property type="molecule type" value="Genomic_DNA"/>
</dbReference>
<evidence type="ECO:0000313" key="2">
    <source>
        <dbReference type="EMBL" id="SVD51034.1"/>
    </source>
</evidence>
<dbReference type="AlphaFoldDB" id="A0A382VX27"/>
<sequence>MNPVGVKRATFALGQEFSKNGYDVDMLSVHREWEGLEFLNNMKLTYLSTKFKDVPTQGYFVFRAISFLLALRTLFTLSSYLKSK</sequence>
<keyword evidence="1" id="KW-0812">Transmembrane</keyword>
<keyword evidence="1" id="KW-1133">Transmembrane helix</keyword>
<accession>A0A382VX27</accession>
<name>A0A382VX27_9ZZZZ</name>
<feature type="non-terminal residue" evidence="2">
    <location>
        <position position="84"/>
    </location>
</feature>
<gene>
    <name evidence="2" type="ORF">METZ01_LOCUS403888</name>
</gene>
<proteinExistence type="predicted"/>
<feature type="transmembrane region" description="Helical" evidence="1">
    <location>
        <begin position="60"/>
        <end position="81"/>
    </location>
</feature>
<keyword evidence="1" id="KW-0472">Membrane</keyword>